<reference evidence="1 2" key="1">
    <citation type="submission" date="2019-02" db="EMBL/GenBank/DDBJ databases">
        <title>Paenibacillus sp. nov., isolated from surface-sterilized tissue of Thalictrum simplex L.</title>
        <authorList>
            <person name="Tuo L."/>
        </authorList>
    </citation>
    <scope>NUCLEOTIDE SEQUENCE [LARGE SCALE GENOMIC DNA]</scope>
    <source>
        <strain evidence="1 2">N2SHLJ1</strain>
    </source>
</reference>
<dbReference type="RefSeq" id="WP_131014464.1">
    <property type="nucleotide sequence ID" value="NZ_SIRE01000011.1"/>
</dbReference>
<keyword evidence="1" id="KW-0969">Cilium</keyword>
<keyword evidence="1" id="KW-0282">Flagellum</keyword>
<evidence type="ECO:0000313" key="2">
    <source>
        <dbReference type="Proteomes" id="UP000293142"/>
    </source>
</evidence>
<protein>
    <submittedName>
        <fullName evidence="1">Flagellar biosynthesis protein</fullName>
    </submittedName>
</protein>
<dbReference type="Pfam" id="PF12611">
    <property type="entry name" value="Flagellar_put"/>
    <property type="match status" value="1"/>
</dbReference>
<dbReference type="NCBIfam" id="TIGR02530">
    <property type="entry name" value="flg_new"/>
    <property type="match status" value="1"/>
</dbReference>
<gene>
    <name evidence="1" type="ORF">EYB31_16450</name>
</gene>
<keyword evidence="2" id="KW-1185">Reference proteome</keyword>
<name>A0A4Q9DQS5_9BACL</name>
<dbReference type="InterPro" id="IPR013367">
    <property type="entry name" value="Flagellar_put"/>
</dbReference>
<sequence>MTDRISIGHLYPNVGSITPVRRSDTAGTADPSAAGPSFQSVLQNSLVKFSHHAEQRLQQRGIQLKPEQLAKIQSAIDKADSKGAKDSLMLLNDMALIVNIQNRTVVTAIDGSSLKDNIFTKIDSAVIIS</sequence>
<dbReference type="Proteomes" id="UP000293142">
    <property type="component" value="Unassembled WGS sequence"/>
</dbReference>
<proteinExistence type="predicted"/>
<comment type="caution">
    <text evidence="1">The sequence shown here is derived from an EMBL/GenBank/DDBJ whole genome shotgun (WGS) entry which is preliminary data.</text>
</comment>
<dbReference type="EMBL" id="SIRE01000011">
    <property type="protein sequence ID" value="TBL77732.1"/>
    <property type="molecule type" value="Genomic_DNA"/>
</dbReference>
<dbReference type="AlphaFoldDB" id="A0A4Q9DQS5"/>
<organism evidence="1 2">
    <name type="scientific">Paenibacillus thalictri</name>
    <dbReference type="NCBI Taxonomy" id="2527873"/>
    <lineage>
        <taxon>Bacteria</taxon>
        <taxon>Bacillati</taxon>
        <taxon>Bacillota</taxon>
        <taxon>Bacilli</taxon>
        <taxon>Bacillales</taxon>
        <taxon>Paenibacillaceae</taxon>
        <taxon>Paenibacillus</taxon>
    </lineage>
</organism>
<accession>A0A4Q9DQS5</accession>
<evidence type="ECO:0000313" key="1">
    <source>
        <dbReference type="EMBL" id="TBL77732.1"/>
    </source>
</evidence>
<keyword evidence="1" id="KW-0966">Cell projection</keyword>
<dbReference type="OrthoDB" id="165650at2"/>